<feature type="region of interest" description="Disordered" evidence="6">
    <location>
        <begin position="310"/>
        <end position="339"/>
    </location>
</feature>
<dbReference type="SUPFAM" id="SSF52743">
    <property type="entry name" value="Subtilisin-like"/>
    <property type="match status" value="1"/>
</dbReference>
<dbReference type="SUPFAM" id="SSF49785">
    <property type="entry name" value="Galactose-binding domain-like"/>
    <property type="match status" value="1"/>
</dbReference>
<evidence type="ECO:0000256" key="2">
    <source>
        <dbReference type="ARBA" id="ARBA00022670"/>
    </source>
</evidence>
<dbReference type="InterPro" id="IPR023828">
    <property type="entry name" value="Peptidase_S8_Ser-AS"/>
</dbReference>
<dbReference type="Gene3D" id="2.60.120.380">
    <property type="match status" value="1"/>
</dbReference>
<dbReference type="PROSITE" id="PS00138">
    <property type="entry name" value="SUBTILASE_SER"/>
    <property type="match status" value="1"/>
</dbReference>
<comment type="caution">
    <text evidence="8">The sequence shown here is derived from an EMBL/GenBank/DDBJ whole genome shotgun (WGS) entry which is preliminary data.</text>
</comment>
<feature type="domain" description="Peptidase S8/S53" evidence="7">
    <location>
        <begin position="271"/>
        <end position="651"/>
    </location>
</feature>
<gene>
    <name evidence="8" type="ORF">OWR29_02900</name>
</gene>
<organism evidence="8 9">
    <name type="scientific">Paractinoplanes pyxinae</name>
    <dbReference type="NCBI Taxonomy" id="2997416"/>
    <lineage>
        <taxon>Bacteria</taxon>
        <taxon>Bacillati</taxon>
        <taxon>Actinomycetota</taxon>
        <taxon>Actinomycetes</taxon>
        <taxon>Micromonosporales</taxon>
        <taxon>Micromonosporaceae</taxon>
        <taxon>Paractinoplanes</taxon>
    </lineage>
</organism>
<dbReference type="PANTHER" id="PTHR43399">
    <property type="entry name" value="SUBTILISIN-RELATED"/>
    <property type="match status" value="1"/>
</dbReference>
<feature type="region of interest" description="Disordered" evidence="6">
    <location>
        <begin position="489"/>
        <end position="509"/>
    </location>
</feature>
<comment type="similarity">
    <text evidence="1 5">Belongs to the peptidase S8 family.</text>
</comment>
<dbReference type="InterPro" id="IPR034058">
    <property type="entry name" value="TagA/B/C/D_pept_dom"/>
</dbReference>
<evidence type="ECO:0000256" key="1">
    <source>
        <dbReference type="ARBA" id="ARBA00011073"/>
    </source>
</evidence>
<dbReference type="InterPro" id="IPR015500">
    <property type="entry name" value="Peptidase_S8_subtilisin-rel"/>
</dbReference>
<protein>
    <submittedName>
        <fullName evidence="8">S8 family serine peptidase</fullName>
    </submittedName>
</protein>
<evidence type="ECO:0000256" key="4">
    <source>
        <dbReference type="ARBA" id="ARBA00022825"/>
    </source>
</evidence>
<dbReference type="PRINTS" id="PR00723">
    <property type="entry name" value="SUBTILISIN"/>
</dbReference>
<accession>A0ABT4ATB3</accession>
<evidence type="ECO:0000313" key="8">
    <source>
        <dbReference type="EMBL" id="MCY1136930.1"/>
    </source>
</evidence>
<keyword evidence="3 5" id="KW-0378">Hydrolase</keyword>
<dbReference type="CDD" id="cd04842">
    <property type="entry name" value="Peptidases_S8_Kp43_protease"/>
    <property type="match status" value="1"/>
</dbReference>
<evidence type="ECO:0000256" key="5">
    <source>
        <dbReference type="PROSITE-ProRule" id="PRU01240"/>
    </source>
</evidence>
<dbReference type="RefSeq" id="WP_267560724.1">
    <property type="nucleotide sequence ID" value="NZ_JAPNTZ010000001.1"/>
</dbReference>
<keyword evidence="2 5" id="KW-0645">Protease</keyword>
<dbReference type="Proteomes" id="UP001151002">
    <property type="component" value="Unassembled WGS sequence"/>
</dbReference>
<keyword evidence="9" id="KW-1185">Reference proteome</keyword>
<dbReference type="InterPro" id="IPR008979">
    <property type="entry name" value="Galactose-bd-like_sf"/>
</dbReference>
<keyword evidence="4 5" id="KW-0720">Serine protease</keyword>
<dbReference type="PANTHER" id="PTHR43399:SF4">
    <property type="entry name" value="CELL WALL-ASSOCIATED PROTEASE"/>
    <property type="match status" value="1"/>
</dbReference>
<evidence type="ECO:0000256" key="6">
    <source>
        <dbReference type="SAM" id="MobiDB-lite"/>
    </source>
</evidence>
<dbReference type="EMBL" id="JAPNTZ010000001">
    <property type="protein sequence ID" value="MCY1136930.1"/>
    <property type="molecule type" value="Genomic_DNA"/>
</dbReference>
<feature type="active site" description="Charge relay system" evidence="5">
    <location>
        <position position="332"/>
    </location>
</feature>
<dbReference type="InterPro" id="IPR000209">
    <property type="entry name" value="Peptidase_S8/S53_dom"/>
</dbReference>
<proteinExistence type="inferred from homology"/>
<dbReference type="Pfam" id="PF00082">
    <property type="entry name" value="Peptidase_S8"/>
    <property type="match status" value="1"/>
</dbReference>
<dbReference type="InterPro" id="IPR036852">
    <property type="entry name" value="Peptidase_S8/S53_dom_sf"/>
</dbReference>
<dbReference type="Gene3D" id="3.40.50.200">
    <property type="entry name" value="Peptidase S8/S53 domain"/>
    <property type="match status" value="1"/>
</dbReference>
<reference evidence="8" key="1">
    <citation type="submission" date="2022-11" db="EMBL/GenBank/DDBJ databases">
        <authorList>
            <person name="Somphong A."/>
            <person name="Phongsopitanun W."/>
        </authorList>
    </citation>
    <scope>NUCLEOTIDE SEQUENCE</scope>
    <source>
        <strain evidence="8">Pm04-4</strain>
    </source>
</reference>
<evidence type="ECO:0000256" key="3">
    <source>
        <dbReference type="ARBA" id="ARBA00022801"/>
    </source>
</evidence>
<evidence type="ECO:0000313" key="9">
    <source>
        <dbReference type="Proteomes" id="UP001151002"/>
    </source>
</evidence>
<evidence type="ECO:0000259" key="7">
    <source>
        <dbReference type="Pfam" id="PF00082"/>
    </source>
</evidence>
<dbReference type="PROSITE" id="PS51892">
    <property type="entry name" value="SUBTILASE"/>
    <property type="match status" value="1"/>
</dbReference>
<feature type="active site" description="Charge relay system" evidence="5">
    <location>
        <position position="592"/>
    </location>
</feature>
<dbReference type="PROSITE" id="PS00137">
    <property type="entry name" value="SUBTILASE_HIS"/>
    <property type="match status" value="1"/>
</dbReference>
<dbReference type="InterPro" id="IPR022398">
    <property type="entry name" value="Peptidase_S8_His-AS"/>
</dbReference>
<dbReference type="InterPro" id="IPR051048">
    <property type="entry name" value="Peptidase_S8/S53_subtilisin"/>
</dbReference>
<sequence>MAAKMLVTLLEPRDAATVRETGVEVLAEYPDSLLVRGSDAQLAELTGRGVEATALPEQATQVAGSRFAFADAVRAQDEVPIEQNSGRTAYYLVKLAGPAAPEWLGAVRSLGGTVLDTVPGFTLLIGLLPERVAALSAEPWVEDVTPYRPAMKVSSKLRRDLRTELGASLLTAVAAEDLTGADSQRVEVTVFPGESTAEVSARIRTAGGVVISTSGRTVVAEAGPSVIADVAATQGVQAVLPFAFAELHNDRALTVMGVPTGHTFAGRTVTGRGQLVGIADSGLDSGDPQHIHPDLQGRVRHLTSLPAKPALAPFLTDPPMSDDGPADEESGHGTHVAGSVLGDGSAAKAIGSAFVPAGAAPEAEVFFQAIGQHVNWKTAAQLIAEGVDVDPADWPPPADGLYGLPDDLAELFTPAHAAGVRIHTNSWGAANSGIYNASSRAVDKFVWNNPDMLILFSAGNDGKDVNGNGVVDPDSIGTPATAKNCLTVGASENDRPRGSVPPPGRDLNWSQTVKFPRLTAAGHVSDDVNGMACFSSRGPTDDGRIKPDVVAPGTNVLSLRSSALPPGDEPLWGSLPAGHELRELYCWSGGTSMSTPLVAGAAALVRERLTADGGAPSAALLKAVLINGAATMSGQFAGEISAGPNNVCGFGRVDVTAALAPAPDEQLRYDDSSDGVATGQMRRYTVPASEAETPLKVTLVWTDPPSLEGIGSLVNQLYLQVQAPDGTVLDGDTTPFPTATNNVQQVTVPAPAPGTYTVRVRGVSVPGSPSQPYAVVVSGGTDLVR</sequence>
<feature type="active site" description="Charge relay system" evidence="5">
    <location>
        <position position="280"/>
    </location>
</feature>
<name>A0ABT4ATB3_9ACTN</name>